<dbReference type="EMBL" id="FZOA01000004">
    <property type="protein sequence ID" value="SNR81285.1"/>
    <property type="molecule type" value="Genomic_DNA"/>
</dbReference>
<accession>A0A238ZCP2</accession>
<organism evidence="1 2">
    <name type="scientific">Methylobacillus rhizosphaerae</name>
    <dbReference type="NCBI Taxonomy" id="551994"/>
    <lineage>
        <taxon>Bacteria</taxon>
        <taxon>Pseudomonadati</taxon>
        <taxon>Pseudomonadota</taxon>
        <taxon>Betaproteobacteria</taxon>
        <taxon>Nitrosomonadales</taxon>
        <taxon>Methylophilaceae</taxon>
        <taxon>Methylobacillus</taxon>
    </lineage>
</organism>
<keyword evidence="2" id="KW-1185">Reference proteome</keyword>
<gene>
    <name evidence="1" type="ORF">SAMN05192560_1232</name>
</gene>
<dbReference type="AlphaFoldDB" id="A0A238ZCP2"/>
<evidence type="ECO:0000313" key="1">
    <source>
        <dbReference type="EMBL" id="SNR81285.1"/>
    </source>
</evidence>
<protein>
    <submittedName>
        <fullName evidence="1">Uncharacterized protein</fullName>
    </submittedName>
</protein>
<name>A0A238ZCP2_9PROT</name>
<proteinExistence type="predicted"/>
<sequence>MKLLIKTLIAGYVAKRLTHYLLNHKKTHTIDA</sequence>
<dbReference type="Proteomes" id="UP000198305">
    <property type="component" value="Unassembled WGS sequence"/>
</dbReference>
<evidence type="ECO:0000313" key="2">
    <source>
        <dbReference type="Proteomes" id="UP000198305"/>
    </source>
</evidence>
<reference evidence="2" key="1">
    <citation type="submission" date="2017-06" db="EMBL/GenBank/DDBJ databases">
        <authorList>
            <person name="Varghese N."/>
            <person name="Submissions S."/>
        </authorList>
    </citation>
    <scope>NUCLEOTIDE SEQUENCE [LARGE SCALE GENOMIC DNA]</scope>
    <source>
        <strain evidence="2">Ca-68</strain>
    </source>
</reference>